<accession>A0A5J4VBS8</accession>
<name>A0A5J4VBS8_9EUKA</name>
<dbReference type="Proteomes" id="UP000324800">
    <property type="component" value="Unassembled WGS sequence"/>
</dbReference>
<organism evidence="1 2">
    <name type="scientific">Streblomastix strix</name>
    <dbReference type="NCBI Taxonomy" id="222440"/>
    <lineage>
        <taxon>Eukaryota</taxon>
        <taxon>Metamonada</taxon>
        <taxon>Preaxostyla</taxon>
        <taxon>Oxymonadida</taxon>
        <taxon>Streblomastigidae</taxon>
        <taxon>Streblomastix</taxon>
    </lineage>
</organism>
<evidence type="ECO:0000313" key="1">
    <source>
        <dbReference type="EMBL" id="KAA6380028.1"/>
    </source>
</evidence>
<protein>
    <submittedName>
        <fullName evidence="1">Uncharacterized protein</fullName>
    </submittedName>
</protein>
<proteinExistence type="predicted"/>
<sequence length="67" mass="7632">MLKASKFGEFSQLCGLLQRSYRFYSFNERNKASEFTEGVVDGEIGTYDCFKGDVINDRICRYADIAG</sequence>
<comment type="caution">
    <text evidence="1">The sequence shown here is derived from an EMBL/GenBank/DDBJ whole genome shotgun (WGS) entry which is preliminary data.</text>
</comment>
<gene>
    <name evidence="1" type="ORF">EZS28_024446</name>
</gene>
<dbReference type="AlphaFoldDB" id="A0A5J4VBS8"/>
<evidence type="ECO:0000313" key="2">
    <source>
        <dbReference type="Proteomes" id="UP000324800"/>
    </source>
</evidence>
<dbReference type="EMBL" id="SNRW01008136">
    <property type="protein sequence ID" value="KAA6380028.1"/>
    <property type="molecule type" value="Genomic_DNA"/>
</dbReference>
<reference evidence="1 2" key="1">
    <citation type="submission" date="2019-03" db="EMBL/GenBank/DDBJ databases">
        <title>Single cell metagenomics reveals metabolic interactions within the superorganism composed of flagellate Streblomastix strix and complex community of Bacteroidetes bacteria on its surface.</title>
        <authorList>
            <person name="Treitli S.C."/>
            <person name="Kolisko M."/>
            <person name="Husnik F."/>
            <person name="Keeling P."/>
            <person name="Hampl V."/>
        </authorList>
    </citation>
    <scope>NUCLEOTIDE SEQUENCE [LARGE SCALE GENOMIC DNA]</scope>
    <source>
        <strain evidence="1">ST1C</strain>
    </source>
</reference>